<evidence type="ECO:0000313" key="3">
    <source>
        <dbReference type="EnsemblMetazoa" id="G3624.2:cds"/>
    </source>
</evidence>
<reference evidence="3" key="1">
    <citation type="submission" date="2022-08" db="UniProtKB">
        <authorList>
            <consortium name="EnsemblMetazoa"/>
        </authorList>
    </citation>
    <scope>IDENTIFICATION</scope>
    <source>
        <strain evidence="3">05x7-T-G4-1.051#20</strain>
    </source>
</reference>
<keyword evidence="2" id="KW-0732">Signal</keyword>
<organism evidence="3 4">
    <name type="scientific">Magallana gigas</name>
    <name type="common">Pacific oyster</name>
    <name type="synonym">Crassostrea gigas</name>
    <dbReference type="NCBI Taxonomy" id="29159"/>
    <lineage>
        <taxon>Eukaryota</taxon>
        <taxon>Metazoa</taxon>
        <taxon>Spiralia</taxon>
        <taxon>Lophotrochozoa</taxon>
        <taxon>Mollusca</taxon>
        <taxon>Bivalvia</taxon>
        <taxon>Autobranchia</taxon>
        <taxon>Pteriomorphia</taxon>
        <taxon>Ostreida</taxon>
        <taxon>Ostreoidea</taxon>
        <taxon>Ostreidae</taxon>
        <taxon>Magallana</taxon>
    </lineage>
</organism>
<dbReference type="OrthoDB" id="6133641at2759"/>
<feature type="chain" id="PRO_5042431987" evidence="2">
    <location>
        <begin position="17"/>
        <end position="384"/>
    </location>
</feature>
<accession>A0A8W8MYP9</accession>
<evidence type="ECO:0000313" key="4">
    <source>
        <dbReference type="Proteomes" id="UP000005408"/>
    </source>
</evidence>
<feature type="signal peptide" evidence="2">
    <location>
        <begin position="1"/>
        <end position="16"/>
    </location>
</feature>
<dbReference type="EnsemblMetazoa" id="G3624.4">
    <property type="protein sequence ID" value="G3624.4:cds"/>
    <property type="gene ID" value="G3624"/>
</dbReference>
<evidence type="ECO:0000256" key="1">
    <source>
        <dbReference type="SAM" id="MobiDB-lite"/>
    </source>
</evidence>
<dbReference type="AlphaFoldDB" id="A0A8W8MYP9"/>
<dbReference type="EnsemblMetazoa" id="G3624.2">
    <property type="protein sequence ID" value="G3624.2:cds"/>
    <property type="gene ID" value="G3624"/>
</dbReference>
<feature type="compositionally biased region" description="Polar residues" evidence="1">
    <location>
        <begin position="197"/>
        <end position="230"/>
    </location>
</feature>
<protein>
    <submittedName>
        <fullName evidence="3">Uncharacterized protein</fullName>
    </submittedName>
</protein>
<feature type="region of interest" description="Disordered" evidence="1">
    <location>
        <begin position="181"/>
        <end position="230"/>
    </location>
</feature>
<dbReference type="OMA" id="CLTGHEC"/>
<proteinExistence type="predicted"/>
<name>A0A8W8MYP9_MAGGI</name>
<evidence type="ECO:0000256" key="2">
    <source>
        <dbReference type="SAM" id="SignalP"/>
    </source>
</evidence>
<feature type="region of interest" description="Disordered" evidence="1">
    <location>
        <begin position="325"/>
        <end position="345"/>
    </location>
</feature>
<dbReference type="Proteomes" id="UP000005408">
    <property type="component" value="Unassembled WGS sequence"/>
</dbReference>
<keyword evidence="4" id="KW-1185">Reference proteome</keyword>
<sequence>MQLVIVFFAFLQITSALVIKVRPARVRGQVRMRRPPLGPFPMRFVPLAGAGFRRLRPTIRPRTHIHVPFNGRQFEHTHANGDVAHGHNFGFPAGIYPEHGVGWDIPEFFRDSNTWAIFDKVNPDSVFVQDDEVPVYQPDNIPYNIPDVMTSNDGAMFPDSIVPSDVVVPMITSEFLPTSNKRGEPAITRPLTPIVKGNTNDSIVPKTNGTDNSTNVNKGWNNPGSPPSTDKTVIIVEKTTREPSCHKTGCLTGHECVFSNSYICPIYIPEVDCKCRAGCRVDYTFIPYGTTVTMDTCGNTCSCFNMYGAASCSKKSCTENIQKLPSTSQTPEGVTMPTKQTPLPTQMSLDITTTGHLEINQPKNSIQMNFPVIPISSTAPAAAN</sequence>
<dbReference type="EnsemblMetazoa" id="G3624.1">
    <property type="protein sequence ID" value="G3624.1:cds"/>
    <property type="gene ID" value="G3624"/>
</dbReference>